<comment type="caution">
    <text evidence="1">The sequence shown here is derived from an EMBL/GenBank/DDBJ whole genome shotgun (WGS) entry which is preliminary data.</text>
</comment>
<dbReference type="Proteomes" id="UP000838756">
    <property type="component" value="Unassembled WGS sequence"/>
</dbReference>
<dbReference type="AlphaFoldDB" id="A0A8S4SNP3"/>
<reference evidence="1" key="1">
    <citation type="submission" date="2022-03" db="EMBL/GenBank/DDBJ databases">
        <authorList>
            <person name="Lindestad O."/>
        </authorList>
    </citation>
    <scope>NUCLEOTIDE SEQUENCE</scope>
</reference>
<accession>A0A8S4SNP3</accession>
<evidence type="ECO:0000313" key="1">
    <source>
        <dbReference type="EMBL" id="CAH2269509.1"/>
    </source>
</evidence>
<dbReference type="EMBL" id="CAKXAJ010026534">
    <property type="protein sequence ID" value="CAH2269509.1"/>
    <property type="molecule type" value="Genomic_DNA"/>
</dbReference>
<keyword evidence="2" id="KW-1185">Reference proteome</keyword>
<evidence type="ECO:0000313" key="2">
    <source>
        <dbReference type="Proteomes" id="UP000838756"/>
    </source>
</evidence>
<gene>
    <name evidence="1" type="primary">jg19057</name>
    <name evidence="1" type="ORF">PAEG_LOCUS27720</name>
</gene>
<organism evidence="1 2">
    <name type="scientific">Pararge aegeria aegeria</name>
    <dbReference type="NCBI Taxonomy" id="348720"/>
    <lineage>
        <taxon>Eukaryota</taxon>
        <taxon>Metazoa</taxon>
        <taxon>Ecdysozoa</taxon>
        <taxon>Arthropoda</taxon>
        <taxon>Hexapoda</taxon>
        <taxon>Insecta</taxon>
        <taxon>Pterygota</taxon>
        <taxon>Neoptera</taxon>
        <taxon>Endopterygota</taxon>
        <taxon>Lepidoptera</taxon>
        <taxon>Glossata</taxon>
        <taxon>Ditrysia</taxon>
        <taxon>Papilionoidea</taxon>
        <taxon>Nymphalidae</taxon>
        <taxon>Satyrinae</taxon>
        <taxon>Satyrini</taxon>
        <taxon>Parargina</taxon>
        <taxon>Pararge</taxon>
    </lineage>
</organism>
<sequence>MSIRDENYVLYSLYVVKIEAVFEPNIGTSSTWEQVTWYVGLVSWAENNWKDVTSFMSACRTYSKCVNVRASERVREGHAGGCKVNWSNCRGEDAPQPPCCRLSASHASQEYALCMCVSAASHGDLLVAPPWDAPHACRRLTRGVPRRAPMPSSSSNATGYWIQ</sequence>
<proteinExistence type="predicted"/>
<protein>
    <submittedName>
        <fullName evidence="1">Jg19057 protein</fullName>
    </submittedName>
</protein>
<name>A0A8S4SNP3_9NEOP</name>